<dbReference type="HOGENOM" id="CLU_3086704_0_0_1"/>
<proteinExistence type="predicted"/>
<evidence type="ECO:0000313" key="3">
    <source>
        <dbReference type="Proteomes" id="UP000054549"/>
    </source>
</evidence>
<dbReference type="EMBL" id="KN818341">
    <property type="protein sequence ID" value="KIL58329.1"/>
    <property type="molecule type" value="Genomic_DNA"/>
</dbReference>
<sequence>MEICYTVFHRVSRKFSKSAWVITCIAIGEAGIGMNSSLVYSRRRTIYNHDLS</sequence>
<evidence type="ECO:0000313" key="2">
    <source>
        <dbReference type="EMBL" id="KIL58329.1"/>
    </source>
</evidence>
<keyword evidence="3" id="KW-1185">Reference proteome</keyword>
<feature type="transmembrane region" description="Helical" evidence="1">
    <location>
        <begin position="20"/>
        <end position="40"/>
    </location>
</feature>
<reference evidence="2 3" key="1">
    <citation type="submission" date="2014-04" db="EMBL/GenBank/DDBJ databases">
        <title>Evolutionary Origins and Diversification of the Mycorrhizal Mutualists.</title>
        <authorList>
            <consortium name="DOE Joint Genome Institute"/>
            <consortium name="Mycorrhizal Genomics Consortium"/>
            <person name="Kohler A."/>
            <person name="Kuo A."/>
            <person name="Nagy L.G."/>
            <person name="Floudas D."/>
            <person name="Copeland A."/>
            <person name="Barry K.W."/>
            <person name="Cichocki N."/>
            <person name="Veneault-Fourrey C."/>
            <person name="LaButti K."/>
            <person name="Lindquist E.A."/>
            <person name="Lipzen A."/>
            <person name="Lundell T."/>
            <person name="Morin E."/>
            <person name="Murat C."/>
            <person name="Riley R."/>
            <person name="Ohm R."/>
            <person name="Sun H."/>
            <person name="Tunlid A."/>
            <person name="Henrissat B."/>
            <person name="Grigoriev I.V."/>
            <person name="Hibbett D.S."/>
            <person name="Martin F."/>
        </authorList>
    </citation>
    <scope>NUCLEOTIDE SEQUENCE [LARGE SCALE GENOMIC DNA]</scope>
    <source>
        <strain evidence="2 3">Koide BX008</strain>
    </source>
</reference>
<evidence type="ECO:0000256" key="1">
    <source>
        <dbReference type="SAM" id="Phobius"/>
    </source>
</evidence>
<accession>A0A0C2SW37</accession>
<name>A0A0C2SW37_AMAMK</name>
<protein>
    <submittedName>
        <fullName evidence="2">Uncharacterized protein</fullName>
    </submittedName>
</protein>
<dbReference type="InParanoid" id="A0A0C2SW37"/>
<dbReference type="Proteomes" id="UP000054549">
    <property type="component" value="Unassembled WGS sequence"/>
</dbReference>
<keyword evidence="1" id="KW-0472">Membrane</keyword>
<keyword evidence="1" id="KW-1133">Transmembrane helix</keyword>
<gene>
    <name evidence="2" type="ORF">M378DRAFT_333490</name>
</gene>
<dbReference type="AlphaFoldDB" id="A0A0C2SW37"/>
<organism evidence="2 3">
    <name type="scientific">Amanita muscaria (strain Koide BX008)</name>
    <dbReference type="NCBI Taxonomy" id="946122"/>
    <lineage>
        <taxon>Eukaryota</taxon>
        <taxon>Fungi</taxon>
        <taxon>Dikarya</taxon>
        <taxon>Basidiomycota</taxon>
        <taxon>Agaricomycotina</taxon>
        <taxon>Agaricomycetes</taxon>
        <taxon>Agaricomycetidae</taxon>
        <taxon>Agaricales</taxon>
        <taxon>Pluteineae</taxon>
        <taxon>Amanitaceae</taxon>
        <taxon>Amanita</taxon>
    </lineage>
</organism>
<keyword evidence="1" id="KW-0812">Transmembrane</keyword>